<evidence type="ECO:0000313" key="1">
    <source>
        <dbReference type="EMBL" id="KAH7919727.1"/>
    </source>
</evidence>
<gene>
    <name evidence="1" type="ORF">BV22DRAFT_994284</name>
</gene>
<dbReference type="EMBL" id="MU266635">
    <property type="protein sequence ID" value="KAH7919727.1"/>
    <property type="molecule type" value="Genomic_DNA"/>
</dbReference>
<protein>
    <submittedName>
        <fullName evidence="1">Uncharacterized protein</fullName>
    </submittedName>
</protein>
<name>A0ACB8B4R4_9AGAM</name>
<organism evidence="1 2">
    <name type="scientific">Leucogyrophana mollusca</name>
    <dbReference type="NCBI Taxonomy" id="85980"/>
    <lineage>
        <taxon>Eukaryota</taxon>
        <taxon>Fungi</taxon>
        <taxon>Dikarya</taxon>
        <taxon>Basidiomycota</taxon>
        <taxon>Agaricomycotina</taxon>
        <taxon>Agaricomycetes</taxon>
        <taxon>Agaricomycetidae</taxon>
        <taxon>Boletales</taxon>
        <taxon>Boletales incertae sedis</taxon>
        <taxon>Leucogyrophana</taxon>
    </lineage>
</organism>
<accession>A0ACB8B4R4</accession>
<comment type="caution">
    <text evidence="1">The sequence shown here is derived from an EMBL/GenBank/DDBJ whole genome shotgun (WGS) entry which is preliminary data.</text>
</comment>
<keyword evidence="2" id="KW-1185">Reference proteome</keyword>
<dbReference type="Proteomes" id="UP000790709">
    <property type="component" value="Unassembled WGS sequence"/>
</dbReference>
<reference evidence="1" key="1">
    <citation type="journal article" date="2021" name="New Phytol.">
        <title>Evolutionary innovations through gain and loss of genes in the ectomycorrhizal Boletales.</title>
        <authorList>
            <person name="Wu G."/>
            <person name="Miyauchi S."/>
            <person name="Morin E."/>
            <person name="Kuo A."/>
            <person name="Drula E."/>
            <person name="Varga T."/>
            <person name="Kohler A."/>
            <person name="Feng B."/>
            <person name="Cao Y."/>
            <person name="Lipzen A."/>
            <person name="Daum C."/>
            <person name="Hundley H."/>
            <person name="Pangilinan J."/>
            <person name="Johnson J."/>
            <person name="Barry K."/>
            <person name="LaButti K."/>
            <person name="Ng V."/>
            <person name="Ahrendt S."/>
            <person name="Min B."/>
            <person name="Choi I.G."/>
            <person name="Park H."/>
            <person name="Plett J.M."/>
            <person name="Magnuson J."/>
            <person name="Spatafora J.W."/>
            <person name="Nagy L.G."/>
            <person name="Henrissat B."/>
            <person name="Grigoriev I.V."/>
            <person name="Yang Z.L."/>
            <person name="Xu J."/>
            <person name="Martin F.M."/>
        </authorList>
    </citation>
    <scope>NUCLEOTIDE SEQUENCE</scope>
    <source>
        <strain evidence="1">KUC20120723A-06</strain>
    </source>
</reference>
<feature type="non-terminal residue" evidence="1">
    <location>
        <position position="1"/>
    </location>
</feature>
<evidence type="ECO:0000313" key="2">
    <source>
        <dbReference type="Proteomes" id="UP000790709"/>
    </source>
</evidence>
<feature type="non-terminal residue" evidence="1">
    <location>
        <position position="94"/>
    </location>
</feature>
<sequence>WTPGHIGIEGNELADARAKEAARGRSSEGEHLPKTLTTRRREPIILPQSKSALRQQFNKRIRDEAKQIMIQSPRYPLLHRIDPKAPSKHFMDIA</sequence>
<proteinExistence type="predicted"/>